<dbReference type="PRINTS" id="PR00344">
    <property type="entry name" value="BCTRLSENSOR"/>
</dbReference>
<keyword evidence="6 10" id="KW-0812">Transmembrane</keyword>
<reference evidence="12 13" key="1">
    <citation type="submission" date="2017-08" db="EMBL/GenBank/DDBJ databases">
        <title>Infants hospitalized years apart are colonized by the same room-sourced microbial strains.</title>
        <authorList>
            <person name="Brooks B."/>
            <person name="Olm M.R."/>
            <person name="Firek B.A."/>
            <person name="Baker R."/>
            <person name="Thomas B.C."/>
            <person name="Morowitz M.J."/>
            <person name="Banfield J.F."/>
        </authorList>
    </citation>
    <scope>NUCLEOTIDE SEQUENCE [LARGE SCALE GENOMIC DNA]</scope>
    <source>
        <strain evidence="12">S2_018_000_R2_101</strain>
    </source>
</reference>
<comment type="catalytic activity">
    <reaction evidence="1">
        <text>ATP + protein L-histidine = ADP + protein N-phospho-L-histidine.</text>
        <dbReference type="EC" id="2.7.13.3"/>
    </reaction>
</comment>
<organism evidence="12 13">
    <name type="scientific">Sphingomonas sanxanigenens</name>
    <dbReference type="NCBI Taxonomy" id="397260"/>
    <lineage>
        <taxon>Bacteria</taxon>
        <taxon>Pseudomonadati</taxon>
        <taxon>Pseudomonadota</taxon>
        <taxon>Alphaproteobacteria</taxon>
        <taxon>Sphingomonadales</taxon>
        <taxon>Sphingomonadaceae</taxon>
        <taxon>Sphingomonas</taxon>
    </lineage>
</organism>
<evidence type="ECO:0000256" key="4">
    <source>
        <dbReference type="ARBA" id="ARBA00022553"/>
    </source>
</evidence>
<dbReference type="InterPro" id="IPR036890">
    <property type="entry name" value="HATPase_C_sf"/>
</dbReference>
<evidence type="ECO:0000256" key="10">
    <source>
        <dbReference type="SAM" id="Phobius"/>
    </source>
</evidence>
<dbReference type="GO" id="GO:0005886">
    <property type="term" value="C:plasma membrane"/>
    <property type="evidence" value="ECO:0007669"/>
    <property type="project" value="TreeGrafter"/>
</dbReference>
<dbReference type="InterPro" id="IPR005467">
    <property type="entry name" value="His_kinase_dom"/>
</dbReference>
<gene>
    <name evidence="12" type="ORF">DI623_08665</name>
</gene>
<dbReference type="InterPro" id="IPR003594">
    <property type="entry name" value="HATPase_dom"/>
</dbReference>
<name>A0A2W5AC19_9SPHN</name>
<keyword evidence="7" id="KW-0418">Kinase</keyword>
<keyword evidence="9 10" id="KW-0472">Membrane</keyword>
<evidence type="ECO:0000256" key="5">
    <source>
        <dbReference type="ARBA" id="ARBA00022679"/>
    </source>
</evidence>
<dbReference type="SUPFAM" id="SSF47384">
    <property type="entry name" value="Homodimeric domain of signal transducing histidine kinase"/>
    <property type="match status" value="1"/>
</dbReference>
<dbReference type="PANTHER" id="PTHR45436">
    <property type="entry name" value="SENSOR HISTIDINE KINASE YKOH"/>
    <property type="match status" value="1"/>
</dbReference>
<keyword evidence="8 10" id="KW-1133">Transmembrane helix</keyword>
<dbReference type="EMBL" id="QFNN01000042">
    <property type="protein sequence ID" value="PZO89909.1"/>
    <property type="molecule type" value="Genomic_DNA"/>
</dbReference>
<dbReference type="SUPFAM" id="SSF55874">
    <property type="entry name" value="ATPase domain of HSP90 chaperone/DNA topoisomerase II/histidine kinase"/>
    <property type="match status" value="1"/>
</dbReference>
<keyword evidence="5" id="KW-0808">Transferase</keyword>
<evidence type="ECO:0000313" key="12">
    <source>
        <dbReference type="EMBL" id="PZO89909.1"/>
    </source>
</evidence>
<evidence type="ECO:0000256" key="9">
    <source>
        <dbReference type="ARBA" id="ARBA00023136"/>
    </source>
</evidence>
<proteinExistence type="predicted"/>
<evidence type="ECO:0000256" key="8">
    <source>
        <dbReference type="ARBA" id="ARBA00022989"/>
    </source>
</evidence>
<dbReference type="InterPro" id="IPR050428">
    <property type="entry name" value="TCS_sensor_his_kinase"/>
</dbReference>
<feature type="transmembrane region" description="Helical" evidence="10">
    <location>
        <begin position="12"/>
        <end position="32"/>
    </location>
</feature>
<dbReference type="Pfam" id="PF02518">
    <property type="entry name" value="HATPase_c"/>
    <property type="match status" value="1"/>
</dbReference>
<evidence type="ECO:0000256" key="2">
    <source>
        <dbReference type="ARBA" id="ARBA00004370"/>
    </source>
</evidence>
<dbReference type="InterPro" id="IPR004358">
    <property type="entry name" value="Sig_transdc_His_kin-like_C"/>
</dbReference>
<dbReference type="Proteomes" id="UP000249066">
    <property type="component" value="Unassembled WGS sequence"/>
</dbReference>
<feature type="domain" description="Histidine kinase" evidence="11">
    <location>
        <begin position="240"/>
        <end position="443"/>
    </location>
</feature>
<evidence type="ECO:0000256" key="3">
    <source>
        <dbReference type="ARBA" id="ARBA00012438"/>
    </source>
</evidence>
<comment type="caution">
    <text evidence="12">The sequence shown here is derived from an EMBL/GenBank/DDBJ whole genome shotgun (WGS) entry which is preliminary data.</text>
</comment>
<dbReference type="Gene3D" id="1.10.287.130">
    <property type="match status" value="1"/>
</dbReference>
<evidence type="ECO:0000256" key="7">
    <source>
        <dbReference type="ARBA" id="ARBA00022777"/>
    </source>
</evidence>
<dbReference type="SMART" id="SM00387">
    <property type="entry name" value="HATPase_c"/>
    <property type="match status" value="1"/>
</dbReference>
<dbReference type="AlphaFoldDB" id="A0A2W5AC19"/>
<accession>A0A2W5AC19</accession>
<dbReference type="Gene3D" id="3.30.565.10">
    <property type="entry name" value="Histidine kinase-like ATPase, C-terminal domain"/>
    <property type="match status" value="1"/>
</dbReference>
<dbReference type="GO" id="GO:0000155">
    <property type="term" value="F:phosphorelay sensor kinase activity"/>
    <property type="evidence" value="ECO:0007669"/>
    <property type="project" value="InterPro"/>
</dbReference>
<dbReference type="PANTHER" id="PTHR45436:SF5">
    <property type="entry name" value="SENSOR HISTIDINE KINASE TRCS"/>
    <property type="match status" value="1"/>
</dbReference>
<feature type="transmembrane region" description="Helical" evidence="10">
    <location>
        <begin position="161"/>
        <end position="180"/>
    </location>
</feature>
<evidence type="ECO:0000313" key="13">
    <source>
        <dbReference type="Proteomes" id="UP000249066"/>
    </source>
</evidence>
<dbReference type="InterPro" id="IPR036097">
    <property type="entry name" value="HisK_dim/P_sf"/>
</dbReference>
<dbReference type="PROSITE" id="PS50109">
    <property type="entry name" value="HIS_KIN"/>
    <property type="match status" value="1"/>
</dbReference>
<keyword evidence="4" id="KW-0597">Phosphoprotein</keyword>
<evidence type="ECO:0000259" key="11">
    <source>
        <dbReference type="PROSITE" id="PS50109"/>
    </source>
</evidence>
<dbReference type="EC" id="2.7.13.3" evidence="3"/>
<comment type="subcellular location">
    <subcellularLocation>
        <location evidence="2">Membrane</location>
    </subcellularLocation>
</comment>
<evidence type="ECO:0000256" key="6">
    <source>
        <dbReference type="ARBA" id="ARBA00022692"/>
    </source>
</evidence>
<sequence length="443" mass="47674">MSQSRPHSLRFRFAIASLLWVGIATLLAGVVISDLYRRHVTHTFVGDLTNHLDELTMLTMPGAGGAPVMFRPLSDPRFQDPRSGFYWQIEQNGRPALTSRSLEGHYIVPASGSGSPSPYWTRDHGEKLLRIDRPGAGGLSFSITASGRVLDAELIAFRSDLAISLALFAALMLTGAALQVRYGLRPTQRLAQWIDELREGKRRRLPGDVPSEFSGTVGRLNELMEAQASLVARARVEAGNLGHNLRTPLALVTAEAERLADAGQGDAARFILDQCHRMQRQIDYQMKRAAAAGARGTGVVDDLRAFTDQIIGALQRLHSDRDLTIVNAIPPGVAIRVDPGDLAEILSNLIDNACKWAASVVSISALAGAASIEILVTDDGVGIPEGLRNQVLDLGVRLDDATPGSGLGLTVTRDIVSLYDGALDLRSVPDGPGLIAVVQLPRR</sequence>
<evidence type="ECO:0000256" key="1">
    <source>
        <dbReference type="ARBA" id="ARBA00000085"/>
    </source>
</evidence>
<protein>
    <recommendedName>
        <fullName evidence="3">histidine kinase</fullName>
        <ecNumber evidence="3">2.7.13.3</ecNumber>
    </recommendedName>
</protein>